<dbReference type="EMBL" id="JBEDNQ010000010">
    <property type="protein sequence ID" value="MEQ3553285.1"/>
    <property type="molecule type" value="Genomic_DNA"/>
</dbReference>
<organism evidence="3 4">
    <name type="scientific">Pseudonocardia nematodicida</name>
    <dbReference type="NCBI Taxonomy" id="1206997"/>
    <lineage>
        <taxon>Bacteria</taxon>
        <taxon>Bacillati</taxon>
        <taxon>Actinomycetota</taxon>
        <taxon>Actinomycetes</taxon>
        <taxon>Pseudonocardiales</taxon>
        <taxon>Pseudonocardiaceae</taxon>
        <taxon>Pseudonocardia</taxon>
    </lineage>
</organism>
<sequence>MSSSPSVLSDALDGWTPEPVSTVDAVSPWAVAGFSALLDLDPVAGDGDPLPPLWHWFAFLDTPPSSALGDDGHPAHGRFLPPVPDRRRMFAGGRLSWYAPWHVGEPVERTTAVDAVRIREGRTGEMAFVTTRAEFRRAGSGGELLAVEEQDVVYRSQPAGSVRGIAAPEPAPRPEHEWGLTLPTGPVLLFRMSALTANAHRIHYDEPYATGVEGYPGLVVHGPLLALLGLEVLRRHRTDTTVGRFEYRLTAPAFAGPDLWAGASRSGDGLAVGAGADGAPPSLTGTVTPARH</sequence>
<gene>
    <name evidence="3" type="ORF">WIS52_22675</name>
</gene>
<dbReference type="SUPFAM" id="SSF54637">
    <property type="entry name" value="Thioesterase/thiol ester dehydrase-isomerase"/>
    <property type="match status" value="1"/>
</dbReference>
<accession>A0ABV1KFP7</accession>
<dbReference type="Gene3D" id="3.10.129.10">
    <property type="entry name" value="Hotdog Thioesterase"/>
    <property type="match status" value="2"/>
</dbReference>
<dbReference type="PANTHER" id="PTHR28152">
    <property type="entry name" value="HYDROXYACYL-THIOESTER DEHYDRATASE TYPE 2, MITOCHONDRIAL"/>
    <property type="match status" value="1"/>
</dbReference>
<dbReference type="Proteomes" id="UP001494902">
    <property type="component" value="Unassembled WGS sequence"/>
</dbReference>
<protein>
    <submittedName>
        <fullName evidence="3">MaoC family dehydratase N-terminal domain-containing protein</fullName>
    </submittedName>
</protein>
<reference evidence="3 4" key="1">
    <citation type="submission" date="2024-03" db="EMBL/GenBank/DDBJ databases">
        <title>Draft genome sequence of Pseudonocardia nematodicida JCM 31783.</title>
        <authorList>
            <person name="Butdee W."/>
            <person name="Duangmal K."/>
        </authorList>
    </citation>
    <scope>NUCLEOTIDE SEQUENCE [LARGE SCALE GENOMIC DNA]</scope>
    <source>
        <strain evidence="3 4">JCM 31783</strain>
    </source>
</reference>
<evidence type="ECO:0000256" key="1">
    <source>
        <dbReference type="SAM" id="MobiDB-lite"/>
    </source>
</evidence>
<dbReference type="RefSeq" id="WP_349300356.1">
    <property type="nucleotide sequence ID" value="NZ_JBEDNQ010000010.1"/>
</dbReference>
<evidence type="ECO:0000313" key="3">
    <source>
        <dbReference type="EMBL" id="MEQ3553285.1"/>
    </source>
</evidence>
<dbReference type="PANTHER" id="PTHR28152:SF1">
    <property type="entry name" value="HYDROXYACYL-THIOESTER DEHYDRATASE TYPE 2, MITOCHONDRIAL"/>
    <property type="match status" value="1"/>
</dbReference>
<feature type="domain" description="FAS1-like dehydratase" evidence="2">
    <location>
        <begin position="78"/>
        <end position="136"/>
    </location>
</feature>
<comment type="caution">
    <text evidence="3">The sequence shown here is derived from an EMBL/GenBank/DDBJ whole genome shotgun (WGS) entry which is preliminary data.</text>
</comment>
<name>A0ABV1KFP7_9PSEU</name>
<proteinExistence type="predicted"/>
<dbReference type="Pfam" id="PF13452">
    <property type="entry name" value="FAS1_DH_region"/>
    <property type="match status" value="1"/>
</dbReference>
<evidence type="ECO:0000259" key="2">
    <source>
        <dbReference type="Pfam" id="PF13452"/>
    </source>
</evidence>
<dbReference type="InterPro" id="IPR052741">
    <property type="entry name" value="Mitochondrial_HTD2"/>
</dbReference>
<feature type="compositionally biased region" description="Polar residues" evidence="1">
    <location>
        <begin position="283"/>
        <end position="292"/>
    </location>
</feature>
<keyword evidence="4" id="KW-1185">Reference proteome</keyword>
<feature type="region of interest" description="Disordered" evidence="1">
    <location>
        <begin position="272"/>
        <end position="292"/>
    </location>
</feature>
<evidence type="ECO:0000313" key="4">
    <source>
        <dbReference type="Proteomes" id="UP001494902"/>
    </source>
</evidence>
<dbReference type="InterPro" id="IPR039569">
    <property type="entry name" value="FAS1-like_DH_region"/>
</dbReference>
<dbReference type="InterPro" id="IPR029069">
    <property type="entry name" value="HotDog_dom_sf"/>
</dbReference>